<accession>A0A2N6QKJ3</accession>
<evidence type="ECO:0000256" key="2">
    <source>
        <dbReference type="ARBA" id="ARBA00005988"/>
    </source>
</evidence>
<keyword evidence="3" id="KW-0645">Protease</keyword>
<dbReference type="Gene3D" id="3.40.630.10">
    <property type="entry name" value="Zn peptidases"/>
    <property type="match status" value="1"/>
</dbReference>
<dbReference type="PROSITE" id="PS52035">
    <property type="entry name" value="PEPTIDASE_M14"/>
    <property type="match status" value="1"/>
</dbReference>
<dbReference type="Proteomes" id="UP000235748">
    <property type="component" value="Unassembled WGS sequence"/>
</dbReference>
<organism evidence="9 10">
    <name type="scientific">Staphylococcus pettenkoferi</name>
    <dbReference type="NCBI Taxonomy" id="170573"/>
    <lineage>
        <taxon>Bacteria</taxon>
        <taxon>Bacillati</taxon>
        <taxon>Bacillota</taxon>
        <taxon>Bacilli</taxon>
        <taxon>Bacillales</taxon>
        <taxon>Staphylococcaceae</taxon>
        <taxon>Staphylococcus</taxon>
    </lineage>
</organism>
<dbReference type="Pfam" id="PF00246">
    <property type="entry name" value="Peptidase_M14"/>
    <property type="match status" value="1"/>
</dbReference>
<keyword evidence="5" id="KW-0862">Zinc</keyword>
<dbReference type="PANTHER" id="PTHR11705">
    <property type="entry name" value="PROTEASE FAMILY M14 CARBOXYPEPTIDASE A,B"/>
    <property type="match status" value="1"/>
</dbReference>
<evidence type="ECO:0000256" key="4">
    <source>
        <dbReference type="ARBA" id="ARBA00022801"/>
    </source>
</evidence>
<evidence type="ECO:0000256" key="5">
    <source>
        <dbReference type="ARBA" id="ARBA00022833"/>
    </source>
</evidence>
<dbReference type="SMART" id="SM00631">
    <property type="entry name" value="Zn_pept"/>
    <property type="match status" value="1"/>
</dbReference>
<sequence>MRKTIYTKLDTLFSARYVRENELNYIAIRDMLTNIEEILVKHGKTEKRAHNAEQIVYTLPTGPNVTVGQELGYQSKRIRNLVLGTIGNGLQEVRDSRTSIDAQNFPILSERLRHDFTRIDEKIDKELNVADDATYLFTPPFIASAEQGVNETPNNNDPDDNRKVFYDKFVDNKYVTKKYVGKDQSNQYNVYAYDFKPQNYTKTLLITSCIHGNEYSAFYALSRFMDLVINEWNKYSQLAYIRKNVRVVIVPIVNPWGFANNIRENVNNVDLNRNFDYYWSNGSGTRSTGKNYKGTKPFSERESRNMKALVESLGDITAHVDCHNIVSQVSDYCLFYPRFANQPNNVMTELLSEISDHGDYVTWGSSTLASFSNWVGIKHGTTSFLPEVYEGRAGKPRGAQEMWRSVYYLGNIISKLSKLDTNKEGRIANQPIVKSLVYSSRFDKKDTKPFSLIAKKDYQRMLMTQQRFQVTANGFVELNGSITVEVDRDTTIAVAPYVVQNYHSYSGNGKSRRRHLYRVRMPVKKGWHTIPLHAIAPVQYSTTSPNKVHRSNEVMGVVDILRTKGVARVRNMIINLTFTPSHSHTAVQILKSGGYGNQKEKTFHQVYPNKPSAYTKTNKIIHKTKKKK</sequence>
<dbReference type="AlphaFoldDB" id="A0A2N6QKJ3"/>
<name>A0A2N6QKJ3_9STAP</name>
<protein>
    <submittedName>
        <fullName evidence="9">DUF2817 domain-containing protein</fullName>
    </submittedName>
</protein>
<feature type="domain" description="Peptidase M14" evidence="8">
    <location>
        <begin position="151"/>
        <end position="413"/>
    </location>
</feature>
<evidence type="ECO:0000256" key="6">
    <source>
        <dbReference type="ARBA" id="ARBA00023049"/>
    </source>
</evidence>
<comment type="caution">
    <text evidence="9">The sequence shown here is derived from an EMBL/GenBank/DDBJ whole genome shotgun (WGS) entry which is preliminary data.</text>
</comment>
<dbReference type="PANTHER" id="PTHR11705:SF143">
    <property type="entry name" value="SLL0236 PROTEIN"/>
    <property type="match status" value="1"/>
</dbReference>
<dbReference type="RefSeq" id="WP_102695958.1">
    <property type="nucleotide sequence ID" value="NZ_PNGG01000001.1"/>
</dbReference>
<keyword evidence="4" id="KW-0378">Hydrolase</keyword>
<keyword evidence="6" id="KW-0482">Metalloprotease</keyword>
<evidence type="ECO:0000256" key="7">
    <source>
        <dbReference type="PROSITE-ProRule" id="PRU01379"/>
    </source>
</evidence>
<evidence type="ECO:0000256" key="3">
    <source>
        <dbReference type="ARBA" id="ARBA00022670"/>
    </source>
</evidence>
<dbReference type="SUPFAM" id="SSF53187">
    <property type="entry name" value="Zn-dependent exopeptidases"/>
    <property type="match status" value="1"/>
</dbReference>
<comment type="similarity">
    <text evidence="2 7">Belongs to the peptidase M14 family.</text>
</comment>
<dbReference type="GO" id="GO:0004181">
    <property type="term" value="F:metallocarboxypeptidase activity"/>
    <property type="evidence" value="ECO:0007669"/>
    <property type="project" value="InterPro"/>
</dbReference>
<dbReference type="GO" id="GO:0008270">
    <property type="term" value="F:zinc ion binding"/>
    <property type="evidence" value="ECO:0007669"/>
    <property type="project" value="InterPro"/>
</dbReference>
<dbReference type="GO" id="GO:0006508">
    <property type="term" value="P:proteolysis"/>
    <property type="evidence" value="ECO:0007669"/>
    <property type="project" value="UniProtKB-KW"/>
</dbReference>
<dbReference type="GO" id="GO:0005615">
    <property type="term" value="C:extracellular space"/>
    <property type="evidence" value="ECO:0007669"/>
    <property type="project" value="TreeGrafter"/>
</dbReference>
<dbReference type="CDD" id="cd00596">
    <property type="entry name" value="Peptidase_M14_like"/>
    <property type="match status" value="1"/>
</dbReference>
<evidence type="ECO:0000313" key="10">
    <source>
        <dbReference type="Proteomes" id="UP000235748"/>
    </source>
</evidence>
<feature type="active site" description="Proton donor/acceptor" evidence="7">
    <location>
        <position position="387"/>
    </location>
</feature>
<proteinExistence type="inferred from homology"/>
<evidence type="ECO:0000313" key="9">
    <source>
        <dbReference type="EMBL" id="PMC20163.1"/>
    </source>
</evidence>
<evidence type="ECO:0000259" key="8">
    <source>
        <dbReference type="PROSITE" id="PS52035"/>
    </source>
</evidence>
<evidence type="ECO:0000256" key="1">
    <source>
        <dbReference type="ARBA" id="ARBA00001947"/>
    </source>
</evidence>
<gene>
    <name evidence="9" type="ORF">CJ235_00395</name>
</gene>
<dbReference type="EMBL" id="PNGG01000001">
    <property type="protein sequence ID" value="PMC20163.1"/>
    <property type="molecule type" value="Genomic_DNA"/>
</dbReference>
<comment type="cofactor">
    <cofactor evidence="1">
        <name>Zn(2+)</name>
        <dbReference type="ChEBI" id="CHEBI:29105"/>
    </cofactor>
</comment>
<dbReference type="InterPro" id="IPR000834">
    <property type="entry name" value="Peptidase_M14"/>
</dbReference>
<reference evidence="9 10" key="1">
    <citation type="submission" date="2017-09" db="EMBL/GenBank/DDBJ databases">
        <title>Bacterial strain isolated from the female urinary microbiota.</title>
        <authorList>
            <person name="Thomas-White K."/>
            <person name="Kumar N."/>
            <person name="Forster S."/>
            <person name="Putonti C."/>
            <person name="Lawley T."/>
            <person name="Wolfe A.J."/>
        </authorList>
    </citation>
    <scope>NUCLEOTIDE SEQUENCE [LARGE SCALE GENOMIC DNA]</scope>
    <source>
        <strain evidence="9 10">UMB0834</strain>
    </source>
</reference>